<sequence length="97" mass="11250">MADAQRTVPTDSHEWFKSCGCNGGSACAGYVMNNWTHLYDTPLPSGRKGPWYGYQCCIWSICRKKIQKLIEESILLFIFSEDFHNYNDERHKPPKCK</sequence>
<dbReference type="AlphaFoldDB" id="A0A915ID23"/>
<dbReference type="Proteomes" id="UP000887565">
    <property type="component" value="Unplaced"/>
</dbReference>
<keyword evidence="1" id="KW-1185">Reference proteome</keyword>
<evidence type="ECO:0000313" key="1">
    <source>
        <dbReference type="Proteomes" id="UP000887565"/>
    </source>
</evidence>
<protein>
    <submittedName>
        <fullName evidence="2">Post-SET domain-containing protein</fullName>
    </submittedName>
</protein>
<reference evidence="2" key="1">
    <citation type="submission" date="2022-11" db="UniProtKB">
        <authorList>
            <consortium name="WormBaseParasite"/>
        </authorList>
    </citation>
    <scope>IDENTIFICATION</scope>
</reference>
<name>A0A915ID23_ROMCU</name>
<accession>A0A915ID23</accession>
<proteinExistence type="predicted"/>
<organism evidence="1 2">
    <name type="scientific">Romanomermis culicivorax</name>
    <name type="common">Nematode worm</name>
    <dbReference type="NCBI Taxonomy" id="13658"/>
    <lineage>
        <taxon>Eukaryota</taxon>
        <taxon>Metazoa</taxon>
        <taxon>Ecdysozoa</taxon>
        <taxon>Nematoda</taxon>
        <taxon>Enoplea</taxon>
        <taxon>Dorylaimia</taxon>
        <taxon>Mermithida</taxon>
        <taxon>Mermithoidea</taxon>
        <taxon>Mermithidae</taxon>
        <taxon>Romanomermis</taxon>
    </lineage>
</organism>
<dbReference type="WBParaSite" id="nRc.2.0.1.t11688-RA">
    <property type="protein sequence ID" value="nRc.2.0.1.t11688-RA"/>
    <property type="gene ID" value="nRc.2.0.1.g11688"/>
</dbReference>
<evidence type="ECO:0000313" key="2">
    <source>
        <dbReference type="WBParaSite" id="nRc.2.0.1.t11688-RA"/>
    </source>
</evidence>